<proteinExistence type="predicted"/>
<gene>
    <name evidence="1" type="ORF">NUW54_g2619</name>
</gene>
<dbReference type="EMBL" id="JANSHE010000504">
    <property type="protein sequence ID" value="KAJ3009989.1"/>
    <property type="molecule type" value="Genomic_DNA"/>
</dbReference>
<evidence type="ECO:0000313" key="2">
    <source>
        <dbReference type="Proteomes" id="UP001144978"/>
    </source>
</evidence>
<sequence>MQDPGSSTTYAALHFGTTSLVNILCPFVQPDCSPEDVNMDILEMEERMKRAIQHAQMQPKPNLAKISRDFRIPYDGLYGRLRLQKQSRMMRNESQQLLSALQEQILADWAKLWGAEGFAISRETLRIKVKHLCGRKPSLRWIYDFQKRHPDILYRRPNKLNDKRAQAFNPNAVAAYFDELGDILQKYKVKPQNIYNMDEKGIQLGGGRARGRQKGYYDSSDRARYQVGSDNLELVTVIECVSADGTALKPGFIFQGSVCEMDWWDGPDCAGTRRRCSEPVLLIFDGHGSHITESLVALGEKFNILLFKLIPHAAHMLQPLDFGVFSPVQLGWLERCAEVLEATKKPMHRAYVVCEYMAVRKKAVTPTVIKAAFRNTGIQPFNPDIFQYRSSTPLSAAATTGDVLLSLLPSLRLDTTTAGWMTAVVHTTEKSDLVYDAALIFWRIVTNIFFREIRPRGAFNIPRQGPVIFVAAPHNNQFLDPLLIYREVHRETGRHVRSLIAAKSMQRKVIGFFAKMMASIPVVRAADNAMPGTGQITISEEDSRLLIGHGTRFKSEFSPKMQVMLPRSVGSGVAEVVEIISDTEMRVRKEFPGTPKLRERIKEMQAHGQEGVTFKRLPFVDQHEMYQHVYQSLTDGGAICIFPEGGSHDRTDLLPLKAGVSLMALGAMANNPDLRVKIVPVGLSYFHPHRFRSRAVIEFGSPLDVPQEFVEMFKQGGEKKREAVGKFLDVIYDALKTVTLRAPDYETLMLIQAARRLYKTPGQHLTLGQVVELNKRFLQGYLHFKDQPKVQKLRDDVLKYNRLLRDLGLRDHQVPKAQKAGWKTFGLLSYRLILLAVWTVLALPGVILNGPIFVTASVISRKKAKEALAASEVKIAGRDVLATWKILVALGVTPVLYSFYAMLATIVAIKAGAPFKYRLWTPFVVLTVLPFIGYAALKFGEAGMDVLKSLRPLVIALIPGQQRSLDKLKRMREDVANELAEVINEFGPKLFEDFDQMRILVPSATAPPSSGQPGIWRRKSATGGVDAQGNLLSHPMVCYLAPSW</sequence>
<evidence type="ECO:0000313" key="1">
    <source>
        <dbReference type="EMBL" id="KAJ3009989.1"/>
    </source>
</evidence>
<comment type="caution">
    <text evidence="1">The sequence shown here is derived from an EMBL/GenBank/DDBJ whole genome shotgun (WGS) entry which is preliminary data.</text>
</comment>
<reference evidence="1" key="1">
    <citation type="submission" date="2022-08" db="EMBL/GenBank/DDBJ databases">
        <title>Genome Sequence of Pycnoporus sanguineus.</title>
        <authorList>
            <person name="Buettner E."/>
        </authorList>
    </citation>
    <scope>NUCLEOTIDE SEQUENCE</scope>
    <source>
        <strain evidence="1">CG-C14</strain>
    </source>
</reference>
<accession>A0ACC1Q332</accession>
<protein>
    <submittedName>
        <fullName evidence="1">Uncharacterized protein</fullName>
    </submittedName>
</protein>
<organism evidence="1 2">
    <name type="scientific">Trametes sanguinea</name>
    <dbReference type="NCBI Taxonomy" id="158606"/>
    <lineage>
        <taxon>Eukaryota</taxon>
        <taxon>Fungi</taxon>
        <taxon>Dikarya</taxon>
        <taxon>Basidiomycota</taxon>
        <taxon>Agaricomycotina</taxon>
        <taxon>Agaricomycetes</taxon>
        <taxon>Polyporales</taxon>
        <taxon>Polyporaceae</taxon>
        <taxon>Trametes</taxon>
    </lineage>
</organism>
<keyword evidence="2" id="KW-1185">Reference proteome</keyword>
<name>A0ACC1Q332_9APHY</name>
<dbReference type="Proteomes" id="UP001144978">
    <property type="component" value="Unassembled WGS sequence"/>
</dbReference>